<feature type="non-terminal residue" evidence="1">
    <location>
        <position position="1"/>
    </location>
</feature>
<accession>A0A8S0YTB9</accession>
<dbReference type="EMBL" id="CADEBD010000076">
    <property type="protein sequence ID" value="CAB3222837.1"/>
    <property type="molecule type" value="Genomic_DNA"/>
</dbReference>
<dbReference type="AlphaFoldDB" id="A0A8S0YTB9"/>
<protein>
    <submittedName>
        <fullName evidence="1">Uncharacterized protein</fullName>
    </submittedName>
</protein>
<gene>
    <name evidence="1" type="ORF">APLA_LOCUS1287</name>
</gene>
<comment type="caution">
    <text evidence="1">The sequence shown here is derived from an EMBL/GenBank/DDBJ whole genome shotgun (WGS) entry which is preliminary data.</text>
</comment>
<proteinExistence type="predicted"/>
<organism evidence="1 2">
    <name type="scientific">Arctia plantaginis</name>
    <name type="common">Wood tiger moth</name>
    <name type="synonym">Phalaena plantaginis</name>
    <dbReference type="NCBI Taxonomy" id="874455"/>
    <lineage>
        <taxon>Eukaryota</taxon>
        <taxon>Metazoa</taxon>
        <taxon>Ecdysozoa</taxon>
        <taxon>Arthropoda</taxon>
        <taxon>Hexapoda</taxon>
        <taxon>Insecta</taxon>
        <taxon>Pterygota</taxon>
        <taxon>Neoptera</taxon>
        <taxon>Endopterygota</taxon>
        <taxon>Lepidoptera</taxon>
        <taxon>Glossata</taxon>
        <taxon>Ditrysia</taxon>
        <taxon>Noctuoidea</taxon>
        <taxon>Erebidae</taxon>
        <taxon>Arctiinae</taxon>
        <taxon>Arctia</taxon>
    </lineage>
</organism>
<reference evidence="1 2" key="1">
    <citation type="submission" date="2020-04" db="EMBL/GenBank/DDBJ databases">
        <authorList>
            <person name="Wallbank WR R."/>
            <person name="Pardo Diaz C."/>
            <person name="Kozak K."/>
            <person name="Martin S."/>
            <person name="Jiggins C."/>
            <person name="Moest M."/>
            <person name="Warren A I."/>
            <person name="Byers J.R.P. K."/>
            <person name="Montejo-Kovacevich G."/>
            <person name="Yen C E."/>
        </authorList>
    </citation>
    <scope>NUCLEOTIDE SEQUENCE [LARGE SCALE GENOMIC DNA]</scope>
</reference>
<sequence>WWLSSRIPNLPNLMAIRNPNLLVVIPDIHHIRASYFYRRNGFYLRLLT</sequence>
<name>A0A8S0YTB9_ARCPL</name>
<dbReference type="OrthoDB" id="419752at2759"/>
<evidence type="ECO:0000313" key="2">
    <source>
        <dbReference type="Proteomes" id="UP000494256"/>
    </source>
</evidence>
<dbReference type="Proteomes" id="UP000494256">
    <property type="component" value="Unassembled WGS sequence"/>
</dbReference>
<evidence type="ECO:0000313" key="1">
    <source>
        <dbReference type="EMBL" id="CAB3222837.1"/>
    </source>
</evidence>